<dbReference type="PROSITE" id="PS51770">
    <property type="entry name" value="HOTDOG_ACOT"/>
    <property type="match status" value="2"/>
</dbReference>
<feature type="compositionally biased region" description="Basic and acidic residues" evidence="2">
    <location>
        <begin position="287"/>
        <end position="307"/>
    </location>
</feature>
<dbReference type="Proteomes" id="UP000002595">
    <property type="component" value="Chromosome"/>
</dbReference>
<sequence length="341" mass="38212">MVLISFFFWLVEVFVSRTLVESTRLVSQRHVNPLGMLYGGYMLQWVVDVGSVAAMNFAEGDVVLGFLDRMHFVTPVRAGDLLTFRGWVVNVRRSSISVLVESYVKRGGETNLATVGRMIFVKLGPGGEPAPVGKRVICDVGWEELCSYFQRWRSDIDAIVEGEEPGVEGDWHLTSSFLAMPEDSIDGVLMYGGRLLYRLDELAFIEAFQFYPAIYVTASVNRIVFRRPIYVGDIVSVKTGVTHVGSTSLEIGFVVEAFGQRGRRRVADGYFTFVNMSEGKPSEIRVPPRGDEAARRRKEESVQEARMLKGLRPPAGAEPWLLQLARRWLRSSSSSSLRAEV</sequence>
<protein>
    <submittedName>
        <fullName evidence="4">Thioesterase superfamily protein</fullName>
    </submittedName>
</protein>
<dbReference type="PANTHER" id="PTHR11049:SF16">
    <property type="entry name" value="PROTEIN VDLD"/>
    <property type="match status" value="1"/>
</dbReference>
<reference evidence="4" key="1">
    <citation type="submission" date="2006-12" db="EMBL/GenBank/DDBJ databases">
        <title>Complete sequence of Pyrobaculum islandicum DSM 4184.</title>
        <authorList>
            <person name="Copeland A."/>
            <person name="Lucas S."/>
            <person name="Lapidus A."/>
            <person name="Barry K."/>
            <person name="Detter J.C."/>
            <person name="Glavina del Rio T."/>
            <person name="Dalin E."/>
            <person name="Tice H."/>
            <person name="Pitluck S."/>
            <person name="Meincke L."/>
            <person name="Brettin T."/>
            <person name="Bruce D."/>
            <person name="Han C."/>
            <person name="Tapia R."/>
            <person name="Gilna P."/>
            <person name="Schmutz J."/>
            <person name="Larimer F."/>
            <person name="Land M."/>
            <person name="Hauser L."/>
            <person name="Kyrpides N."/>
            <person name="Mikhailova N."/>
            <person name="Cozen A.E."/>
            <person name="Fitz-Gibbon S.T."/>
            <person name="House C.H."/>
            <person name="Saltikov C."/>
            <person name="Lowe T."/>
            <person name="Richardson P."/>
        </authorList>
    </citation>
    <scope>NUCLEOTIDE SEQUENCE [LARGE SCALE GENOMIC DNA]</scope>
    <source>
        <strain evidence="4">DSM 4184</strain>
    </source>
</reference>
<dbReference type="HOGENOM" id="CLU_073524_0_0_2"/>
<feature type="domain" description="HotDog ACOT-type" evidence="3">
    <location>
        <begin position="169"/>
        <end position="279"/>
    </location>
</feature>
<dbReference type="AlphaFoldDB" id="A1RVN5"/>
<dbReference type="GO" id="GO:0005829">
    <property type="term" value="C:cytosol"/>
    <property type="evidence" value="ECO:0007669"/>
    <property type="project" value="TreeGrafter"/>
</dbReference>
<dbReference type="Gene3D" id="3.10.129.10">
    <property type="entry name" value="Hotdog Thioesterase"/>
    <property type="match status" value="2"/>
</dbReference>
<dbReference type="GO" id="GO:0006637">
    <property type="term" value="P:acyl-CoA metabolic process"/>
    <property type="evidence" value="ECO:0007669"/>
    <property type="project" value="TreeGrafter"/>
</dbReference>
<accession>A1RVN5</accession>
<evidence type="ECO:0000259" key="3">
    <source>
        <dbReference type="PROSITE" id="PS51770"/>
    </source>
</evidence>
<keyword evidence="5" id="KW-1185">Reference proteome</keyword>
<evidence type="ECO:0000313" key="4">
    <source>
        <dbReference type="EMBL" id="ABL89017.1"/>
    </source>
</evidence>
<name>A1RVN5_PYRIL</name>
<dbReference type="OrthoDB" id="15030at2157"/>
<gene>
    <name evidence="4" type="ordered locus">Pisl_1869</name>
</gene>
<dbReference type="STRING" id="384616.Pisl_1869"/>
<dbReference type="Pfam" id="PF03061">
    <property type="entry name" value="4HBT"/>
    <property type="match status" value="2"/>
</dbReference>
<dbReference type="EMBL" id="CP000504">
    <property type="protein sequence ID" value="ABL89017.1"/>
    <property type="molecule type" value="Genomic_DNA"/>
</dbReference>
<proteinExistence type="predicted"/>
<dbReference type="eggNOG" id="arCOG00773">
    <property type="taxonomic scope" value="Archaea"/>
</dbReference>
<organism evidence="4 5">
    <name type="scientific">Pyrobaculum islandicum (strain DSM 4184 / JCM 9189 / GEO3)</name>
    <dbReference type="NCBI Taxonomy" id="384616"/>
    <lineage>
        <taxon>Archaea</taxon>
        <taxon>Thermoproteota</taxon>
        <taxon>Thermoprotei</taxon>
        <taxon>Thermoproteales</taxon>
        <taxon>Thermoproteaceae</taxon>
        <taxon>Pyrobaculum</taxon>
    </lineage>
</organism>
<keyword evidence="1" id="KW-0378">Hydrolase</keyword>
<dbReference type="GeneID" id="4618143"/>
<dbReference type="KEGG" id="pis:Pisl_1869"/>
<feature type="domain" description="HotDog ACOT-type" evidence="3">
    <location>
        <begin position="16"/>
        <end position="126"/>
    </location>
</feature>
<dbReference type="InterPro" id="IPR029069">
    <property type="entry name" value="HotDog_dom_sf"/>
</dbReference>
<evidence type="ECO:0000256" key="2">
    <source>
        <dbReference type="SAM" id="MobiDB-lite"/>
    </source>
</evidence>
<dbReference type="SUPFAM" id="SSF54637">
    <property type="entry name" value="Thioesterase/thiol ester dehydrase-isomerase"/>
    <property type="match status" value="2"/>
</dbReference>
<dbReference type="InterPro" id="IPR033120">
    <property type="entry name" value="HOTDOG_ACOT"/>
</dbReference>
<dbReference type="GO" id="GO:0052816">
    <property type="term" value="F:long-chain fatty acyl-CoA hydrolase activity"/>
    <property type="evidence" value="ECO:0007669"/>
    <property type="project" value="TreeGrafter"/>
</dbReference>
<dbReference type="InterPro" id="IPR040170">
    <property type="entry name" value="Cytosol_ACT"/>
</dbReference>
<dbReference type="InterPro" id="IPR006683">
    <property type="entry name" value="Thioestr_dom"/>
</dbReference>
<evidence type="ECO:0000256" key="1">
    <source>
        <dbReference type="ARBA" id="ARBA00022801"/>
    </source>
</evidence>
<dbReference type="RefSeq" id="WP_011763592.1">
    <property type="nucleotide sequence ID" value="NC_008701.1"/>
</dbReference>
<feature type="region of interest" description="Disordered" evidence="2">
    <location>
        <begin position="287"/>
        <end position="308"/>
    </location>
</feature>
<dbReference type="PANTHER" id="PTHR11049">
    <property type="entry name" value="ACYL COENZYME A THIOESTER HYDROLASE"/>
    <property type="match status" value="1"/>
</dbReference>
<dbReference type="CDD" id="cd03442">
    <property type="entry name" value="BFIT_BACH"/>
    <property type="match status" value="2"/>
</dbReference>
<evidence type="ECO:0000313" key="5">
    <source>
        <dbReference type="Proteomes" id="UP000002595"/>
    </source>
</evidence>